<feature type="transmembrane region" description="Helical" evidence="5">
    <location>
        <begin position="338"/>
        <end position="357"/>
    </location>
</feature>
<dbReference type="InterPro" id="IPR020846">
    <property type="entry name" value="MFS_dom"/>
</dbReference>
<comment type="caution">
    <text evidence="7">The sequence shown here is derived from an EMBL/GenBank/DDBJ whole genome shotgun (WGS) entry which is preliminary data.</text>
</comment>
<keyword evidence="4 5" id="KW-0472">Membrane</keyword>
<name>A0A4R4NQD1_9ACTN</name>
<organism evidence="7 8">
    <name type="scientific">Nonomuraea longispora</name>
    <dbReference type="NCBI Taxonomy" id="1848320"/>
    <lineage>
        <taxon>Bacteria</taxon>
        <taxon>Bacillati</taxon>
        <taxon>Actinomycetota</taxon>
        <taxon>Actinomycetes</taxon>
        <taxon>Streptosporangiales</taxon>
        <taxon>Streptosporangiaceae</taxon>
        <taxon>Nonomuraea</taxon>
    </lineage>
</organism>
<dbReference type="Proteomes" id="UP000295157">
    <property type="component" value="Unassembled WGS sequence"/>
</dbReference>
<evidence type="ECO:0000259" key="6">
    <source>
        <dbReference type="PROSITE" id="PS50850"/>
    </source>
</evidence>
<feature type="transmembrane region" description="Helical" evidence="5">
    <location>
        <begin position="437"/>
        <end position="455"/>
    </location>
</feature>
<feature type="transmembrane region" description="Helical" evidence="5">
    <location>
        <begin position="52"/>
        <end position="69"/>
    </location>
</feature>
<gene>
    <name evidence="7" type="ORF">E1267_05695</name>
</gene>
<feature type="transmembrane region" description="Helical" evidence="5">
    <location>
        <begin position="369"/>
        <end position="391"/>
    </location>
</feature>
<feature type="transmembrane region" description="Helical" evidence="5">
    <location>
        <begin position="205"/>
        <end position="223"/>
    </location>
</feature>
<dbReference type="GO" id="GO:0022857">
    <property type="term" value="F:transmembrane transporter activity"/>
    <property type="evidence" value="ECO:0007669"/>
    <property type="project" value="InterPro"/>
</dbReference>
<evidence type="ECO:0000256" key="1">
    <source>
        <dbReference type="ARBA" id="ARBA00004651"/>
    </source>
</evidence>
<feature type="transmembrane region" description="Helical" evidence="5">
    <location>
        <begin position="269"/>
        <end position="289"/>
    </location>
</feature>
<dbReference type="InterPro" id="IPR011701">
    <property type="entry name" value="MFS"/>
</dbReference>
<dbReference type="Gene3D" id="1.20.1720.10">
    <property type="entry name" value="Multidrug resistance protein D"/>
    <property type="match status" value="1"/>
</dbReference>
<sequence length="464" mass="47140">MSTTEASPLRIGKAAVAALGMLATSTGALESAVSPTLPLLQRELSLTPAEGALLSIAMLITGALLLPITGNLGDRFGGKRVMIRLMGVVVAGGLVSSLAPSLPVLLLGQVLQGAMLGAMPLSFILVRKYLSEGESSVAIGVVSGSFLAGGMLGTLIAGPIAEGLSRHWMFAIPTIGIAVTTLLLHRLMPDDPPGRPDSRIDWPGLLLMSGILLTLMLVLAIVPEAGSQPIALGALIVFLGVLVAGWVAVERRSRAPMVDLRLLAQPAIWSSYAITFAVCLGTSLSMYLVPQLLAVTGDGYGFGASATDIGFYLLPGAVAAAVAGPVAGVAVRRFGSRPAVTVGVICMITALLALVFLHGEIWHLVVGKVLVALASGVCVTAVVVKTATAVSHGDTGTATSLLLVIRVVAFAAGAQIGGAFLTAGIPAGSDIPTESAFVTGFVIGGAIAVLSLLTVRKLDKGVKE</sequence>
<keyword evidence="2 5" id="KW-0812">Transmembrane</keyword>
<proteinExistence type="predicted"/>
<dbReference type="SUPFAM" id="SSF103473">
    <property type="entry name" value="MFS general substrate transporter"/>
    <property type="match status" value="1"/>
</dbReference>
<dbReference type="EMBL" id="SMJZ01000012">
    <property type="protein sequence ID" value="TDC10110.1"/>
    <property type="molecule type" value="Genomic_DNA"/>
</dbReference>
<dbReference type="PANTHER" id="PTHR23501">
    <property type="entry name" value="MAJOR FACILITATOR SUPERFAMILY"/>
    <property type="match status" value="1"/>
</dbReference>
<reference evidence="7 8" key="1">
    <citation type="submission" date="2019-02" db="EMBL/GenBank/DDBJ databases">
        <title>Draft genome sequences of novel Actinobacteria.</title>
        <authorList>
            <person name="Sahin N."/>
            <person name="Ay H."/>
            <person name="Saygin H."/>
        </authorList>
    </citation>
    <scope>NUCLEOTIDE SEQUENCE [LARGE SCALE GENOMIC DNA]</scope>
    <source>
        <strain evidence="7 8">KC201</strain>
    </source>
</reference>
<evidence type="ECO:0000256" key="4">
    <source>
        <dbReference type="ARBA" id="ARBA00023136"/>
    </source>
</evidence>
<dbReference type="PANTHER" id="PTHR23501:SF197">
    <property type="entry name" value="COMD"/>
    <property type="match status" value="1"/>
</dbReference>
<evidence type="ECO:0000256" key="5">
    <source>
        <dbReference type="SAM" id="Phobius"/>
    </source>
</evidence>
<feature type="transmembrane region" description="Helical" evidence="5">
    <location>
        <begin position="105"/>
        <end position="126"/>
    </location>
</feature>
<dbReference type="Pfam" id="PF07690">
    <property type="entry name" value="MFS_1"/>
    <property type="match status" value="1"/>
</dbReference>
<dbReference type="PROSITE" id="PS50850">
    <property type="entry name" value="MFS"/>
    <property type="match status" value="1"/>
</dbReference>
<feature type="transmembrane region" description="Helical" evidence="5">
    <location>
        <begin position="167"/>
        <end position="184"/>
    </location>
</feature>
<feature type="transmembrane region" description="Helical" evidence="5">
    <location>
        <begin position="81"/>
        <end position="99"/>
    </location>
</feature>
<dbReference type="GO" id="GO:0005886">
    <property type="term" value="C:plasma membrane"/>
    <property type="evidence" value="ECO:0007669"/>
    <property type="project" value="UniProtKB-SubCell"/>
</dbReference>
<dbReference type="AlphaFoldDB" id="A0A4R4NQD1"/>
<evidence type="ECO:0000313" key="8">
    <source>
        <dbReference type="Proteomes" id="UP000295157"/>
    </source>
</evidence>
<dbReference type="OrthoDB" id="4484751at2"/>
<keyword evidence="8" id="KW-1185">Reference proteome</keyword>
<evidence type="ECO:0000256" key="3">
    <source>
        <dbReference type="ARBA" id="ARBA00022989"/>
    </source>
</evidence>
<protein>
    <submittedName>
        <fullName evidence="7">MFS transporter</fullName>
    </submittedName>
</protein>
<evidence type="ECO:0000313" key="7">
    <source>
        <dbReference type="EMBL" id="TDC10110.1"/>
    </source>
</evidence>
<dbReference type="Gene3D" id="1.20.1250.20">
    <property type="entry name" value="MFS general substrate transporter like domains"/>
    <property type="match status" value="1"/>
</dbReference>
<accession>A0A4R4NQD1</accession>
<keyword evidence="3 5" id="KW-1133">Transmembrane helix</keyword>
<feature type="transmembrane region" description="Helical" evidence="5">
    <location>
        <begin position="138"/>
        <end position="161"/>
    </location>
</feature>
<dbReference type="RefSeq" id="WP_132330481.1">
    <property type="nucleotide sequence ID" value="NZ_SMJZ01000012.1"/>
</dbReference>
<evidence type="ECO:0000256" key="2">
    <source>
        <dbReference type="ARBA" id="ARBA00022692"/>
    </source>
</evidence>
<comment type="subcellular location">
    <subcellularLocation>
        <location evidence="1">Cell membrane</location>
        <topology evidence="1">Multi-pass membrane protein</topology>
    </subcellularLocation>
</comment>
<feature type="transmembrane region" description="Helical" evidence="5">
    <location>
        <begin position="309"/>
        <end position="331"/>
    </location>
</feature>
<dbReference type="InterPro" id="IPR036259">
    <property type="entry name" value="MFS_trans_sf"/>
</dbReference>
<feature type="transmembrane region" description="Helical" evidence="5">
    <location>
        <begin position="229"/>
        <end position="249"/>
    </location>
</feature>
<feature type="transmembrane region" description="Helical" evidence="5">
    <location>
        <begin position="403"/>
        <end position="425"/>
    </location>
</feature>
<feature type="domain" description="Major facilitator superfamily (MFS) profile" evidence="6">
    <location>
        <begin position="13"/>
        <end position="463"/>
    </location>
</feature>